<evidence type="ECO:0000256" key="10">
    <source>
        <dbReference type="ARBA" id="ARBA00023182"/>
    </source>
</evidence>
<dbReference type="InterPro" id="IPR036179">
    <property type="entry name" value="Ig-like_dom_sf"/>
</dbReference>
<evidence type="ECO:0000256" key="3">
    <source>
        <dbReference type="ARBA" id="ARBA00022692"/>
    </source>
</evidence>
<feature type="domain" description="Ig-like" evidence="14">
    <location>
        <begin position="114"/>
        <end position="194"/>
    </location>
</feature>
<dbReference type="GO" id="GO:0050870">
    <property type="term" value="P:positive regulation of T cell activation"/>
    <property type="evidence" value="ECO:0000318"/>
    <property type="project" value="GO_Central"/>
</dbReference>
<feature type="signal peptide" evidence="13">
    <location>
        <begin position="1"/>
        <end position="24"/>
    </location>
</feature>
<dbReference type="GeneTree" id="ENSGT00940000161847"/>
<evidence type="ECO:0000256" key="7">
    <source>
        <dbReference type="ARBA" id="ARBA00023136"/>
    </source>
</evidence>
<evidence type="ECO:0000256" key="2">
    <source>
        <dbReference type="ARBA" id="ARBA00007394"/>
    </source>
</evidence>
<keyword evidence="13" id="KW-0732">Signal</keyword>
<dbReference type="Pfam" id="PF07654">
    <property type="entry name" value="C1-set"/>
    <property type="match status" value="1"/>
</dbReference>
<dbReference type="SMART" id="SM00920">
    <property type="entry name" value="MHC_II_alpha"/>
    <property type="match status" value="1"/>
</dbReference>
<reference evidence="15" key="2">
    <citation type="submission" date="2025-08" db="UniProtKB">
        <authorList>
            <consortium name="Ensembl"/>
        </authorList>
    </citation>
    <scope>IDENTIFICATION</scope>
</reference>
<keyword evidence="16" id="KW-1185">Reference proteome</keyword>
<dbReference type="GO" id="GO:0050778">
    <property type="term" value="P:positive regulation of immune response"/>
    <property type="evidence" value="ECO:0000318"/>
    <property type="project" value="GO_Central"/>
</dbReference>
<dbReference type="GO" id="GO:0042613">
    <property type="term" value="C:MHC class II protein complex"/>
    <property type="evidence" value="ECO:0000318"/>
    <property type="project" value="GO_Central"/>
</dbReference>
<dbReference type="Gene3D" id="2.60.40.10">
    <property type="entry name" value="Immunoglobulins"/>
    <property type="match status" value="1"/>
</dbReference>
<dbReference type="AlphaFoldDB" id="F7D2Z8"/>
<evidence type="ECO:0000256" key="13">
    <source>
        <dbReference type="SAM" id="SignalP"/>
    </source>
</evidence>
<dbReference type="InterPro" id="IPR003006">
    <property type="entry name" value="Ig/MHC_CS"/>
</dbReference>
<dbReference type="PROSITE" id="PS00290">
    <property type="entry name" value="IG_MHC"/>
    <property type="match status" value="1"/>
</dbReference>
<dbReference type="OMA" id="NIDIAKH"/>
<sequence>MASSRVLILGTLSLVMLLSPWAASEFIKADHVGTYGTTMAQSYGPSGQYTMECDEDEIFYVDQQKKETVWRLPEFSHFAGYDPQGGLRNIDVMEHNLDILIKRSNRTRAIPVAPEVTVFSESPVELDQPNVLICLVDNIFPPVVNITWLRNGQIITTGVSGTEFYPRSDHRFQKFYYLTFLPNTEDVYDCQVEHWGLEQPVLRHWEPQFPSPLPETTETVVCALGLAVGLVGIILGTILIIKSMRSSSRIQLQGPL</sequence>
<keyword evidence="10" id="KW-0491">MHC II</keyword>
<evidence type="ECO:0000256" key="4">
    <source>
        <dbReference type="ARBA" id="ARBA00022859"/>
    </source>
</evidence>
<evidence type="ECO:0000256" key="11">
    <source>
        <dbReference type="RuleBase" id="RU004238"/>
    </source>
</evidence>
<dbReference type="OrthoDB" id="8925804at2759"/>
<dbReference type="SUPFAM" id="SSF54452">
    <property type="entry name" value="MHC antigen-recognition domain"/>
    <property type="match status" value="1"/>
</dbReference>
<keyword evidence="8" id="KW-1015">Disulfide bond</keyword>
<accession>F7D2Z8</accession>
<dbReference type="GO" id="GO:0002250">
    <property type="term" value="P:adaptive immune response"/>
    <property type="evidence" value="ECO:0007669"/>
    <property type="project" value="UniProtKB-KW"/>
</dbReference>
<keyword evidence="9" id="KW-0325">Glycoprotein</keyword>
<dbReference type="CDD" id="cd05767">
    <property type="entry name" value="IgC1_MHC_II_alpha"/>
    <property type="match status" value="1"/>
</dbReference>
<dbReference type="InterPro" id="IPR050160">
    <property type="entry name" value="MHC/Immunoglobulin"/>
</dbReference>
<dbReference type="STRING" id="13616.ENSMODP00000018394"/>
<dbReference type="HOGENOM" id="CLU_069380_0_0_1"/>
<dbReference type="Ensembl" id="ENSMODT00000018727.4">
    <property type="protein sequence ID" value="ENSMODP00000018394.2"/>
    <property type="gene ID" value="ENSMODG00000014713.4"/>
</dbReference>
<evidence type="ECO:0000256" key="5">
    <source>
        <dbReference type="ARBA" id="ARBA00022989"/>
    </source>
</evidence>
<evidence type="ECO:0000256" key="12">
    <source>
        <dbReference type="SAM" id="Phobius"/>
    </source>
</evidence>
<dbReference type="GO" id="GO:0042605">
    <property type="term" value="F:peptide antigen binding"/>
    <property type="evidence" value="ECO:0000318"/>
    <property type="project" value="GO_Central"/>
</dbReference>
<dbReference type="GO" id="GO:0031902">
    <property type="term" value="C:late endosome membrane"/>
    <property type="evidence" value="ECO:0000318"/>
    <property type="project" value="GO_Central"/>
</dbReference>
<dbReference type="FunCoup" id="F7D2Z8">
    <property type="interactions" value="84"/>
</dbReference>
<proteinExistence type="inferred from homology"/>
<dbReference type="Bgee" id="ENSMODG00000014713">
    <property type="expression patterns" value="Expressed in blood and 16 other cell types or tissues"/>
</dbReference>
<dbReference type="PROSITE" id="PS50835">
    <property type="entry name" value="IG_LIKE"/>
    <property type="match status" value="1"/>
</dbReference>
<evidence type="ECO:0000313" key="15">
    <source>
        <dbReference type="Ensembl" id="ENSMODP00000018394.2"/>
    </source>
</evidence>
<protein>
    <submittedName>
        <fullName evidence="15">H-2 class II histocompatibility antigen, A-R alpha chain-like</fullName>
    </submittedName>
</protein>
<comment type="subcellular location">
    <subcellularLocation>
        <location evidence="1">Membrane</location>
        <topology evidence="1">Single-pass type I membrane protein</topology>
    </subcellularLocation>
</comment>
<evidence type="ECO:0000256" key="1">
    <source>
        <dbReference type="ARBA" id="ARBA00004479"/>
    </source>
</evidence>
<dbReference type="KEGG" id="mdo:100026007"/>
<dbReference type="GeneID" id="100026007"/>
<comment type="similarity">
    <text evidence="2 11">Belongs to the MHC class II family.</text>
</comment>
<keyword evidence="6" id="KW-1064">Adaptive immunity</keyword>
<dbReference type="GO" id="GO:0002503">
    <property type="term" value="P:peptide antigen assembly with MHC class II protein complex"/>
    <property type="evidence" value="ECO:0000318"/>
    <property type="project" value="GO_Central"/>
</dbReference>
<dbReference type="InterPro" id="IPR011162">
    <property type="entry name" value="MHC_I/II-like_Ag-recog"/>
</dbReference>
<dbReference type="GO" id="GO:0005765">
    <property type="term" value="C:lysosomal membrane"/>
    <property type="evidence" value="ECO:0000318"/>
    <property type="project" value="GO_Central"/>
</dbReference>
<evidence type="ECO:0000313" key="16">
    <source>
        <dbReference type="Proteomes" id="UP000002280"/>
    </source>
</evidence>
<dbReference type="SMART" id="SM00407">
    <property type="entry name" value="IGc1"/>
    <property type="match status" value="1"/>
</dbReference>
<feature type="chain" id="PRO_5003350896" evidence="13">
    <location>
        <begin position="25"/>
        <end position="256"/>
    </location>
</feature>
<name>F7D2Z8_MONDO</name>
<keyword evidence="7 12" id="KW-0472">Membrane</keyword>
<keyword evidence="4" id="KW-0391">Immunity</keyword>
<dbReference type="SUPFAM" id="SSF48726">
    <property type="entry name" value="Immunoglobulin"/>
    <property type="match status" value="1"/>
</dbReference>
<dbReference type="Pfam" id="PF00993">
    <property type="entry name" value="MHC_II_alpha"/>
    <property type="match status" value="1"/>
</dbReference>
<keyword evidence="5 12" id="KW-1133">Transmembrane helix</keyword>
<dbReference type="InterPro" id="IPR014745">
    <property type="entry name" value="MHC_II_a/b_N"/>
</dbReference>
<feature type="transmembrane region" description="Helical" evidence="12">
    <location>
        <begin position="223"/>
        <end position="241"/>
    </location>
</feature>
<dbReference type="PANTHER" id="PTHR19944:SF59">
    <property type="entry name" value="HLA CLASS II HISTOCOMPATIBILITY ANTIGEN, DQ ALPHA 1 CHAIN"/>
    <property type="match status" value="1"/>
</dbReference>
<reference evidence="15" key="3">
    <citation type="submission" date="2025-09" db="UniProtKB">
        <authorList>
            <consortium name="Ensembl"/>
        </authorList>
    </citation>
    <scope>IDENTIFICATION</scope>
</reference>
<keyword evidence="3 12" id="KW-0812">Transmembrane</keyword>
<reference evidence="15 16" key="1">
    <citation type="journal article" date="2007" name="Nature">
        <title>Genome of the marsupial Monodelphis domestica reveals innovation in non-coding sequences.</title>
        <authorList>
            <person name="Mikkelsen T.S."/>
            <person name="Wakefield M.J."/>
            <person name="Aken B."/>
            <person name="Amemiya C.T."/>
            <person name="Chang J.L."/>
            <person name="Duke S."/>
            <person name="Garber M."/>
            <person name="Gentles A.J."/>
            <person name="Goodstadt L."/>
            <person name="Heger A."/>
            <person name="Jurka J."/>
            <person name="Kamal M."/>
            <person name="Mauceli E."/>
            <person name="Searle S.M."/>
            <person name="Sharpe T."/>
            <person name="Baker M.L."/>
            <person name="Batzer M.A."/>
            <person name="Benos P.V."/>
            <person name="Belov K."/>
            <person name="Clamp M."/>
            <person name="Cook A."/>
            <person name="Cuff J."/>
            <person name="Das R."/>
            <person name="Davidow L."/>
            <person name="Deakin J.E."/>
            <person name="Fazzari M.J."/>
            <person name="Glass J.L."/>
            <person name="Grabherr M."/>
            <person name="Greally J.M."/>
            <person name="Gu W."/>
            <person name="Hore T.A."/>
            <person name="Huttley G.A."/>
            <person name="Kleber M."/>
            <person name="Jirtle R.L."/>
            <person name="Koina E."/>
            <person name="Lee J.T."/>
            <person name="Mahony S."/>
            <person name="Marra M.A."/>
            <person name="Miller R.D."/>
            <person name="Nicholls R.D."/>
            <person name="Oda M."/>
            <person name="Papenfuss A.T."/>
            <person name="Parra Z.E."/>
            <person name="Pollock D.D."/>
            <person name="Ray D.A."/>
            <person name="Schein J.E."/>
            <person name="Speed T.P."/>
            <person name="Thompson K."/>
            <person name="VandeBerg J.L."/>
            <person name="Wade C.M."/>
            <person name="Walker J.A."/>
            <person name="Waters P.D."/>
            <person name="Webber C."/>
            <person name="Weidman J.R."/>
            <person name="Xie X."/>
            <person name="Zody M.C."/>
            <person name="Baldwin J."/>
            <person name="Abdouelleil A."/>
            <person name="Abdulkadir J."/>
            <person name="Abebe A."/>
            <person name="Abera B."/>
            <person name="Abreu J."/>
            <person name="Acer S.C."/>
            <person name="Aftuck L."/>
            <person name="Alexander A."/>
            <person name="An P."/>
            <person name="Anderson E."/>
            <person name="Anderson S."/>
            <person name="Arachi H."/>
            <person name="Azer M."/>
            <person name="Bachantsang P."/>
            <person name="Barry A."/>
            <person name="Bayul T."/>
            <person name="Berlin A."/>
            <person name="Bessette D."/>
            <person name="Bloom T."/>
            <person name="Bloom T."/>
            <person name="Boguslavskiy L."/>
            <person name="Bonnet C."/>
            <person name="Boukhgalter B."/>
            <person name="Bourzgui I."/>
            <person name="Brown A."/>
            <person name="Cahill P."/>
            <person name="Channer S."/>
            <person name="Cheshatsang Y."/>
            <person name="Chuda L."/>
            <person name="Citroen M."/>
            <person name="Collymore A."/>
            <person name="Cooke P."/>
            <person name="Costello M."/>
            <person name="D'Aco K."/>
            <person name="Daza R."/>
            <person name="De Haan G."/>
            <person name="DeGray S."/>
            <person name="DeMaso C."/>
            <person name="Dhargay N."/>
            <person name="Dooley K."/>
            <person name="Dooley E."/>
            <person name="Doricent M."/>
            <person name="Dorje P."/>
            <person name="Dorjee K."/>
            <person name="Dupes A."/>
            <person name="Elong R."/>
            <person name="Falk J."/>
            <person name="Farina A."/>
            <person name="Faro S."/>
            <person name="Ferguson D."/>
            <person name="Fisher S."/>
            <person name="Foley C.D."/>
            <person name="Franke A."/>
            <person name="Friedrich D."/>
            <person name="Gadbois L."/>
            <person name="Gearin G."/>
            <person name="Gearin C.R."/>
            <person name="Giannoukos G."/>
            <person name="Goode T."/>
            <person name="Graham J."/>
            <person name="Grandbois E."/>
            <person name="Grewal S."/>
            <person name="Gyaltsen K."/>
            <person name="Hafez N."/>
            <person name="Hagos B."/>
            <person name="Hall J."/>
            <person name="Henson C."/>
            <person name="Hollinger A."/>
            <person name="Honan T."/>
            <person name="Huard M.D."/>
            <person name="Hughes L."/>
            <person name="Hurhula B."/>
            <person name="Husby M.E."/>
            <person name="Kamat A."/>
            <person name="Kanga B."/>
            <person name="Kashin S."/>
            <person name="Khazanovich D."/>
            <person name="Kisner P."/>
            <person name="Lance K."/>
            <person name="Lara M."/>
            <person name="Lee W."/>
            <person name="Lennon N."/>
            <person name="Letendre F."/>
            <person name="LeVine R."/>
            <person name="Lipovsky A."/>
            <person name="Liu X."/>
            <person name="Liu J."/>
            <person name="Liu S."/>
            <person name="Lokyitsang T."/>
            <person name="Lokyitsang Y."/>
            <person name="Lubonja R."/>
            <person name="Lui A."/>
            <person name="MacDonald P."/>
            <person name="Magnisalis V."/>
            <person name="Maru K."/>
            <person name="Matthews C."/>
            <person name="McCusker W."/>
            <person name="McDonough S."/>
            <person name="Mehta T."/>
            <person name="Meldrim J."/>
            <person name="Meneus L."/>
            <person name="Mihai O."/>
            <person name="Mihalev A."/>
            <person name="Mihova T."/>
            <person name="Mittelman R."/>
            <person name="Mlenga V."/>
            <person name="Montmayeur A."/>
            <person name="Mulrain L."/>
            <person name="Navidi A."/>
            <person name="Naylor J."/>
            <person name="Negash T."/>
            <person name="Nguyen T."/>
            <person name="Nguyen N."/>
            <person name="Nicol R."/>
            <person name="Norbu C."/>
            <person name="Norbu N."/>
            <person name="Novod N."/>
            <person name="O'Neill B."/>
            <person name="Osman S."/>
            <person name="Markiewicz E."/>
            <person name="Oyono O.L."/>
            <person name="Patti C."/>
            <person name="Phunkhang P."/>
            <person name="Pierre F."/>
            <person name="Priest M."/>
            <person name="Raghuraman S."/>
            <person name="Rege F."/>
            <person name="Reyes R."/>
            <person name="Rise C."/>
            <person name="Rogov P."/>
            <person name="Ross K."/>
            <person name="Ryan E."/>
            <person name="Settipalli S."/>
            <person name="Shea T."/>
            <person name="Sherpa N."/>
            <person name="Shi L."/>
            <person name="Shih D."/>
            <person name="Sparrow T."/>
            <person name="Spaulding J."/>
            <person name="Stalker J."/>
            <person name="Stange-Thomann N."/>
            <person name="Stavropoulos S."/>
            <person name="Stone C."/>
            <person name="Strader C."/>
            <person name="Tesfaye S."/>
            <person name="Thomson T."/>
            <person name="Thoulutsang Y."/>
            <person name="Thoulutsang D."/>
            <person name="Topham K."/>
            <person name="Topping I."/>
            <person name="Tsamla T."/>
            <person name="Vassiliev H."/>
            <person name="Vo A."/>
            <person name="Wangchuk T."/>
            <person name="Wangdi T."/>
            <person name="Weiand M."/>
            <person name="Wilkinson J."/>
            <person name="Wilson A."/>
            <person name="Yadav S."/>
            <person name="Young G."/>
            <person name="Yu Q."/>
            <person name="Zembek L."/>
            <person name="Zhong D."/>
            <person name="Zimmer A."/>
            <person name="Zwirko Z."/>
            <person name="Jaffe D.B."/>
            <person name="Alvarez P."/>
            <person name="Brockman W."/>
            <person name="Butler J."/>
            <person name="Chin C."/>
            <person name="Gnerre S."/>
            <person name="MacCallum I."/>
            <person name="Graves J.A."/>
            <person name="Ponting C.P."/>
            <person name="Breen M."/>
            <person name="Samollow P.B."/>
            <person name="Lander E.S."/>
            <person name="Lindblad-Toh K."/>
        </authorList>
    </citation>
    <scope>NUCLEOTIDE SEQUENCE [LARGE SCALE GENOMIC DNA]</scope>
</reference>
<dbReference type="eggNOG" id="ENOG502RXYJ">
    <property type="taxonomic scope" value="Eukaryota"/>
</dbReference>
<evidence type="ECO:0000256" key="6">
    <source>
        <dbReference type="ARBA" id="ARBA00023130"/>
    </source>
</evidence>
<dbReference type="InterPro" id="IPR013783">
    <property type="entry name" value="Ig-like_fold"/>
</dbReference>
<organism evidence="15 16">
    <name type="scientific">Monodelphis domestica</name>
    <name type="common">Gray short-tailed opossum</name>
    <dbReference type="NCBI Taxonomy" id="13616"/>
    <lineage>
        <taxon>Eukaryota</taxon>
        <taxon>Metazoa</taxon>
        <taxon>Chordata</taxon>
        <taxon>Craniata</taxon>
        <taxon>Vertebrata</taxon>
        <taxon>Euteleostomi</taxon>
        <taxon>Mammalia</taxon>
        <taxon>Metatheria</taxon>
        <taxon>Didelphimorphia</taxon>
        <taxon>Didelphidae</taxon>
        <taxon>Monodelphis</taxon>
    </lineage>
</organism>
<evidence type="ECO:0000256" key="8">
    <source>
        <dbReference type="ARBA" id="ARBA00023157"/>
    </source>
</evidence>
<dbReference type="GO" id="GO:0023026">
    <property type="term" value="F:MHC class II protein complex binding"/>
    <property type="evidence" value="ECO:0000318"/>
    <property type="project" value="GO_Central"/>
</dbReference>
<dbReference type="Gene3D" id="3.10.320.10">
    <property type="entry name" value="Class II Histocompatibility Antigen, M Beta Chain, Chain B, domain 1"/>
    <property type="match status" value="1"/>
</dbReference>
<dbReference type="GO" id="GO:0019886">
    <property type="term" value="P:antigen processing and presentation of exogenous peptide antigen via MHC class II"/>
    <property type="evidence" value="ECO:0000318"/>
    <property type="project" value="GO_Central"/>
</dbReference>
<dbReference type="InParanoid" id="F7D2Z8"/>
<dbReference type="InterPro" id="IPR001003">
    <property type="entry name" value="MHC_II_a_N"/>
</dbReference>
<dbReference type="Proteomes" id="UP000002280">
    <property type="component" value="Chromosome 2"/>
</dbReference>
<dbReference type="PANTHER" id="PTHR19944">
    <property type="entry name" value="MHC CLASS II-RELATED"/>
    <property type="match status" value="1"/>
</dbReference>
<evidence type="ECO:0000256" key="9">
    <source>
        <dbReference type="ARBA" id="ARBA00023180"/>
    </source>
</evidence>
<dbReference type="InterPro" id="IPR007110">
    <property type="entry name" value="Ig-like_dom"/>
</dbReference>
<evidence type="ECO:0000259" key="14">
    <source>
        <dbReference type="PROSITE" id="PS50835"/>
    </source>
</evidence>
<dbReference type="InterPro" id="IPR003597">
    <property type="entry name" value="Ig_C1-set"/>
</dbReference>